<evidence type="ECO:0000256" key="6">
    <source>
        <dbReference type="ARBA" id="ARBA00022842"/>
    </source>
</evidence>
<feature type="domain" description="Enolase C-terminal TIM barrel" evidence="11">
    <location>
        <begin position="187"/>
        <end position="460"/>
    </location>
</feature>
<feature type="binding site" evidence="9">
    <location>
        <position position="291"/>
    </location>
    <ligand>
        <name>Mg(2+)</name>
        <dbReference type="ChEBI" id="CHEBI:18420"/>
    </ligand>
</feature>
<keyword evidence="5 9" id="KW-0964">Secreted</keyword>
<comment type="subcellular location">
    <subcellularLocation>
        <location evidence="9">Cytoplasm</location>
    </subcellularLocation>
    <subcellularLocation>
        <location evidence="9">Secreted</location>
    </subcellularLocation>
    <subcellularLocation>
        <location evidence="9">Cell surface</location>
    </subcellularLocation>
    <text evidence="9">Fractions of enolase are present in both the cytoplasm and on the cell surface.</text>
</comment>
<comment type="pathway">
    <text evidence="1 9">Carbohydrate degradation; glycolysis; pyruvate from D-glyceraldehyde 3-phosphate: step 4/5.</text>
</comment>
<comment type="caution">
    <text evidence="13">The sequence shown here is derived from an EMBL/GenBank/DDBJ whole genome shotgun (WGS) entry which is preliminary data.</text>
</comment>
<keyword evidence="14" id="KW-1185">Reference proteome</keyword>
<evidence type="ECO:0000256" key="2">
    <source>
        <dbReference type="ARBA" id="ARBA00009604"/>
    </source>
</evidence>
<dbReference type="SFLD" id="SFLDG00178">
    <property type="entry name" value="enolase"/>
    <property type="match status" value="1"/>
</dbReference>
<protein>
    <recommendedName>
        <fullName evidence="4 9">Enolase</fullName>
        <ecNumber evidence="3 9">4.2.1.11</ecNumber>
    </recommendedName>
    <alternativeName>
        <fullName evidence="9">2-phospho-D-glycerate hydro-lyase</fullName>
    </alternativeName>
    <alternativeName>
        <fullName evidence="9">2-phosphoglycerate dehydratase</fullName>
    </alternativeName>
</protein>
<dbReference type="PIRSF" id="PIRSF001400">
    <property type="entry name" value="Enolase"/>
    <property type="match status" value="1"/>
</dbReference>
<dbReference type="EMBL" id="JADKYB010000003">
    <property type="protein sequence ID" value="MBM9504329.1"/>
    <property type="molecule type" value="Genomic_DNA"/>
</dbReference>
<keyword evidence="6 9" id="KW-0460">Magnesium</keyword>
<feature type="binding site" evidence="9">
    <location>
        <position position="415"/>
    </location>
    <ligand>
        <name>(2R)-2-phosphoglycerate</name>
        <dbReference type="ChEBI" id="CHEBI:58289"/>
    </ligand>
</feature>
<dbReference type="Pfam" id="PF00113">
    <property type="entry name" value="Enolase_C"/>
    <property type="match status" value="1"/>
</dbReference>
<dbReference type="SUPFAM" id="SSF54826">
    <property type="entry name" value="Enolase N-terminal domain-like"/>
    <property type="match status" value="1"/>
</dbReference>
<evidence type="ECO:0000259" key="12">
    <source>
        <dbReference type="SMART" id="SM01193"/>
    </source>
</evidence>
<dbReference type="NCBIfam" id="TIGR01060">
    <property type="entry name" value="eno"/>
    <property type="match status" value="1"/>
</dbReference>
<name>A0ABS2TLW3_9ACTN</name>
<dbReference type="InterPro" id="IPR020810">
    <property type="entry name" value="Enolase_C"/>
</dbReference>
<dbReference type="PANTHER" id="PTHR11902:SF1">
    <property type="entry name" value="ENOLASE"/>
    <property type="match status" value="1"/>
</dbReference>
<evidence type="ECO:0000313" key="14">
    <source>
        <dbReference type="Proteomes" id="UP000749040"/>
    </source>
</evidence>
<dbReference type="EC" id="4.2.1.11" evidence="3 9"/>
<proteinExistence type="inferred from homology"/>
<feature type="compositionally biased region" description="Basic residues" evidence="10">
    <location>
        <begin position="17"/>
        <end position="39"/>
    </location>
</feature>
<evidence type="ECO:0000256" key="5">
    <source>
        <dbReference type="ARBA" id="ARBA00022525"/>
    </source>
</evidence>
<evidence type="ECO:0000256" key="8">
    <source>
        <dbReference type="ARBA" id="ARBA00023239"/>
    </source>
</evidence>
<evidence type="ECO:0000256" key="1">
    <source>
        <dbReference type="ARBA" id="ARBA00005031"/>
    </source>
</evidence>
<evidence type="ECO:0000256" key="3">
    <source>
        <dbReference type="ARBA" id="ARBA00012058"/>
    </source>
</evidence>
<dbReference type="SFLD" id="SFLDS00001">
    <property type="entry name" value="Enolase"/>
    <property type="match status" value="1"/>
</dbReference>
<feature type="binding site" evidence="9">
    <location>
        <position position="360"/>
    </location>
    <ligand>
        <name>Mg(2+)</name>
        <dbReference type="ChEBI" id="CHEBI:18420"/>
    </ligand>
</feature>
<dbReference type="PRINTS" id="PR00148">
    <property type="entry name" value="ENOLASE"/>
</dbReference>
<dbReference type="SMART" id="SM01193">
    <property type="entry name" value="Enolase_N"/>
    <property type="match status" value="1"/>
</dbReference>
<dbReference type="InterPro" id="IPR036849">
    <property type="entry name" value="Enolase-like_C_sf"/>
</dbReference>
<accession>A0ABS2TLW3</accession>
<dbReference type="Gene3D" id="3.20.20.120">
    <property type="entry name" value="Enolase-like C-terminal domain"/>
    <property type="match status" value="1"/>
</dbReference>
<dbReference type="Pfam" id="PF03952">
    <property type="entry name" value="Enolase_N"/>
    <property type="match status" value="1"/>
</dbReference>
<organism evidence="13 14">
    <name type="scientific">Actinacidiphila acididurans</name>
    <dbReference type="NCBI Taxonomy" id="2784346"/>
    <lineage>
        <taxon>Bacteria</taxon>
        <taxon>Bacillati</taxon>
        <taxon>Actinomycetota</taxon>
        <taxon>Actinomycetes</taxon>
        <taxon>Kitasatosporales</taxon>
        <taxon>Streptomycetaceae</taxon>
        <taxon>Actinacidiphila</taxon>
    </lineage>
</organism>
<dbReference type="InterPro" id="IPR029017">
    <property type="entry name" value="Enolase-like_N"/>
</dbReference>
<comment type="function">
    <text evidence="9">Catalyzes the reversible conversion of 2-phosphoglycerate (2-PG) into phosphoenolpyruvate (PEP). It is essential for the degradation of carbohydrates via glycolysis.</text>
</comment>
<dbReference type="HAMAP" id="MF_00318">
    <property type="entry name" value="Enolase"/>
    <property type="match status" value="1"/>
</dbReference>
<dbReference type="SMART" id="SM01192">
    <property type="entry name" value="Enolase_C"/>
    <property type="match status" value="1"/>
</dbReference>
<evidence type="ECO:0000256" key="4">
    <source>
        <dbReference type="ARBA" id="ARBA00017068"/>
    </source>
</evidence>
<sequence length="468" mass="48726">MIDLGDPTPVPVLARQAPRHRPAPRLRPAGRPRTSRARSSRKEGSVVPLHITAVQAMEILDSRSRPTLSVSVGLADGNTARAGVPSGASTGSGEALELRDHDASRYGGAGVRTAVGHVNGEIAAALCGRDFAGLSALDQALIDLDGTPDKSRLGANAIVGVSMAAARAAAGQAGVPLWQGLATDGATARLPVPHFNVLNGGAHAPNPLDFQEFMIAPLGAPGIAEAVRAGSEVYAALRRRLAEAGHTTGLGDEGGFAPDLAEPEEALRVIVQAITDAGYEPGTGGVAIALDPAASEFRQPDGTYRVNGQVLTTSDMITRYRQIVDEFPVWSIEDGLGEDDDTGWAELTGALGERVQLVGDDNFVTNPAIITRAVQDGIANAALIKLNQIGTVTETLHALEVCRKAGYGAMVSHRSGETDDTFIADLAVASGCGRIKSGAPARGERVAKYNRLMEIGHRHPDLPYGLGR</sequence>
<comment type="cofactor">
    <cofactor evidence="9">
        <name>Mg(2+)</name>
        <dbReference type="ChEBI" id="CHEBI:18420"/>
    </cofactor>
    <text evidence="9">Binds a second Mg(2+) ion via substrate during catalysis.</text>
</comment>
<feature type="active site" description="Proton acceptor" evidence="9">
    <location>
        <position position="385"/>
    </location>
</feature>
<evidence type="ECO:0000313" key="13">
    <source>
        <dbReference type="EMBL" id="MBM9504329.1"/>
    </source>
</evidence>
<feature type="region of interest" description="Disordered" evidence="10">
    <location>
        <begin position="1"/>
        <end position="45"/>
    </location>
</feature>
<dbReference type="GO" id="GO:0004634">
    <property type="term" value="F:phosphopyruvate hydratase activity"/>
    <property type="evidence" value="ECO:0007669"/>
    <property type="project" value="UniProtKB-EC"/>
</dbReference>
<feature type="binding site" evidence="9">
    <location>
        <position position="333"/>
    </location>
    <ligand>
        <name>Mg(2+)</name>
        <dbReference type="ChEBI" id="CHEBI:18420"/>
    </ligand>
</feature>
<keyword evidence="9" id="KW-0963">Cytoplasm</keyword>
<evidence type="ECO:0000256" key="9">
    <source>
        <dbReference type="HAMAP-Rule" id="MF_00318"/>
    </source>
</evidence>
<gene>
    <name evidence="9 13" type="primary">eno</name>
    <name evidence="13" type="ORF">ITX44_07230</name>
</gene>
<feature type="active site" description="Proton donor" evidence="9">
    <location>
        <position position="253"/>
    </location>
</feature>
<comment type="catalytic activity">
    <reaction evidence="9">
        <text>(2R)-2-phosphoglycerate = phosphoenolpyruvate + H2O</text>
        <dbReference type="Rhea" id="RHEA:10164"/>
        <dbReference type="ChEBI" id="CHEBI:15377"/>
        <dbReference type="ChEBI" id="CHEBI:58289"/>
        <dbReference type="ChEBI" id="CHEBI:58702"/>
        <dbReference type="EC" id="4.2.1.11"/>
    </reaction>
</comment>
<dbReference type="InterPro" id="IPR000941">
    <property type="entry name" value="Enolase"/>
</dbReference>
<dbReference type="InterPro" id="IPR020811">
    <property type="entry name" value="Enolase_N"/>
</dbReference>
<evidence type="ECO:0000256" key="7">
    <source>
        <dbReference type="ARBA" id="ARBA00023152"/>
    </source>
</evidence>
<dbReference type="PANTHER" id="PTHR11902">
    <property type="entry name" value="ENOLASE"/>
    <property type="match status" value="1"/>
</dbReference>
<evidence type="ECO:0000259" key="11">
    <source>
        <dbReference type="SMART" id="SM01192"/>
    </source>
</evidence>
<feature type="domain" description="Enolase N-terminal" evidence="12">
    <location>
        <begin position="51"/>
        <end position="181"/>
    </location>
</feature>
<evidence type="ECO:0000256" key="10">
    <source>
        <dbReference type="SAM" id="MobiDB-lite"/>
    </source>
</evidence>
<dbReference type="SFLD" id="SFLDF00002">
    <property type="entry name" value="enolase"/>
    <property type="match status" value="1"/>
</dbReference>
<reference evidence="13 14" key="1">
    <citation type="submission" date="2021-01" db="EMBL/GenBank/DDBJ databases">
        <title>Streptomyces acididurans sp. nov., isolated from a peat swamp forest soil.</title>
        <authorList>
            <person name="Chantavorakit T."/>
            <person name="Duangmal K."/>
        </authorList>
    </citation>
    <scope>NUCLEOTIDE SEQUENCE [LARGE SCALE GENOMIC DNA]</scope>
    <source>
        <strain evidence="13 14">KK5PA1</strain>
    </source>
</reference>
<keyword evidence="9" id="KW-0479">Metal-binding</keyword>
<dbReference type="Proteomes" id="UP000749040">
    <property type="component" value="Unassembled WGS sequence"/>
</dbReference>
<feature type="binding site" evidence="9">
    <location>
        <position position="414"/>
    </location>
    <ligand>
        <name>(2R)-2-phosphoglycerate</name>
        <dbReference type="ChEBI" id="CHEBI:58289"/>
    </ligand>
</feature>
<dbReference type="CDD" id="cd03313">
    <property type="entry name" value="enolase"/>
    <property type="match status" value="1"/>
</dbReference>
<keyword evidence="8 9" id="KW-0456">Lyase</keyword>
<dbReference type="SUPFAM" id="SSF51604">
    <property type="entry name" value="Enolase C-terminal domain-like"/>
    <property type="match status" value="1"/>
</dbReference>
<keyword evidence="7 9" id="KW-0324">Glycolysis</keyword>
<feature type="binding site" evidence="9">
    <location>
        <position position="385"/>
    </location>
    <ligand>
        <name>(2R)-2-phosphoglycerate</name>
        <dbReference type="ChEBI" id="CHEBI:58289"/>
    </ligand>
</feature>
<feature type="binding site" evidence="9">
    <location>
        <position position="436"/>
    </location>
    <ligand>
        <name>(2R)-2-phosphoglycerate</name>
        <dbReference type="ChEBI" id="CHEBI:58289"/>
    </ligand>
</feature>
<comment type="similarity">
    <text evidence="2 9">Belongs to the enolase family.</text>
</comment>
<feature type="binding site" evidence="9">
    <location>
        <position position="211"/>
    </location>
    <ligand>
        <name>(2R)-2-phosphoglycerate</name>
        <dbReference type="ChEBI" id="CHEBI:58289"/>
    </ligand>
</feature>
<dbReference type="Gene3D" id="3.30.390.10">
    <property type="entry name" value="Enolase-like, N-terminal domain"/>
    <property type="match status" value="1"/>
</dbReference>